<dbReference type="SUPFAM" id="SSF56003">
    <property type="entry name" value="Molybdenum cofactor-binding domain"/>
    <property type="match status" value="1"/>
</dbReference>
<dbReference type="InterPro" id="IPR036683">
    <property type="entry name" value="CO_DH_flav_C_dom_sf"/>
</dbReference>
<protein>
    <recommendedName>
        <fullName evidence="11">FAD-binding PCMH-type domain-containing protein</fullName>
    </recommendedName>
</protein>
<sequence>MDIFTSISQENTNFSYLSSIAKHIDLVANVPVRNIGTIAGNLMIKYNHNEFQSDIFLLMETYNATIVLVDVEENEIRTSPRDFLNINMDKKLIKNIVLSGLDSSYKYLSYKIMPRAQSTHAVVNAGFLLQFSGTTVQSARIVYGAINPEFFVLSIAPDNVVSSRNKSGGSLLERPISTGIQQFTPDNEYNPVGEPIVKVEALTQTSGQAEYIDDFPDLPNQLHASFVTAKAVPNSVIVQIDATRALVVEGVVAFYGRNDIPGENTFLPGARSIREELFCSGIVQYYDQPLGIIVADSYILAEQAADLVDVIYSTPVRRPYLNIKDVLDANDQTRIHHQTTIVPRRTGTDIKHVIKGTFDIGWQYHFHMEVQCANVVPTEDSLDLYPSTQNMSLSQQAASAALNLPMNKINVRVRRLGGGFGAKGNRSALISTAAALAAYKLNRPVKMWLSLQKNMSIIGKRIPLSMQYEVGVNDQGVIQYLEADLYSDVGVGGNENPNGHILSLFENCYDISTWTFSTYMVNTDTPANCFTRAPGTLEGLGSIESIMEHIATTINVDAADVKLANMDPGYPKIEEFWSDLQTWGDIAARKADIKAYNQVKICLDYLRKVKISVKFISQV</sequence>
<dbReference type="InterPro" id="IPR016208">
    <property type="entry name" value="Ald_Oxase/xanthine_DH-like"/>
</dbReference>
<dbReference type="InterPro" id="IPR016169">
    <property type="entry name" value="FAD-bd_PCMH_sub2"/>
</dbReference>
<organism evidence="12 13">
    <name type="scientific">Rhamnusium bicolor</name>
    <dbReference type="NCBI Taxonomy" id="1586634"/>
    <lineage>
        <taxon>Eukaryota</taxon>
        <taxon>Metazoa</taxon>
        <taxon>Ecdysozoa</taxon>
        <taxon>Arthropoda</taxon>
        <taxon>Hexapoda</taxon>
        <taxon>Insecta</taxon>
        <taxon>Pterygota</taxon>
        <taxon>Neoptera</taxon>
        <taxon>Endopterygota</taxon>
        <taxon>Coleoptera</taxon>
        <taxon>Polyphaga</taxon>
        <taxon>Cucujiformia</taxon>
        <taxon>Chrysomeloidea</taxon>
        <taxon>Cerambycidae</taxon>
        <taxon>Lepturinae</taxon>
        <taxon>Rhagiini</taxon>
        <taxon>Rhamnusium</taxon>
    </lineage>
</organism>
<dbReference type="Pfam" id="PF03450">
    <property type="entry name" value="CO_deh_flav_C"/>
    <property type="match status" value="1"/>
</dbReference>
<comment type="cofactor">
    <cofactor evidence="10">
        <name>[2Fe-2S] cluster</name>
        <dbReference type="ChEBI" id="CHEBI:190135"/>
    </cofactor>
</comment>
<dbReference type="PANTHER" id="PTHR11908">
    <property type="entry name" value="XANTHINE DEHYDROGENASE"/>
    <property type="match status" value="1"/>
</dbReference>
<proteinExistence type="inferred from homology"/>
<evidence type="ECO:0000256" key="1">
    <source>
        <dbReference type="ARBA" id="ARBA00001924"/>
    </source>
</evidence>
<evidence type="ECO:0000256" key="10">
    <source>
        <dbReference type="ARBA" id="ARBA00034078"/>
    </source>
</evidence>
<dbReference type="GO" id="GO:0051537">
    <property type="term" value="F:2 iron, 2 sulfur cluster binding"/>
    <property type="evidence" value="ECO:0007669"/>
    <property type="project" value="UniProtKB-KW"/>
</dbReference>
<dbReference type="Pfam" id="PF00941">
    <property type="entry name" value="FAD_binding_5"/>
    <property type="match status" value="1"/>
</dbReference>
<dbReference type="SMART" id="SM01008">
    <property type="entry name" value="Ald_Xan_dh_C"/>
    <property type="match status" value="1"/>
</dbReference>
<evidence type="ECO:0000256" key="9">
    <source>
        <dbReference type="ARBA" id="ARBA00023140"/>
    </source>
</evidence>
<dbReference type="Proteomes" id="UP001162156">
    <property type="component" value="Unassembled WGS sequence"/>
</dbReference>
<comment type="subcellular location">
    <subcellularLocation>
        <location evidence="2">Peroxisome</location>
    </subcellularLocation>
</comment>
<dbReference type="GO" id="GO:0071949">
    <property type="term" value="F:FAD binding"/>
    <property type="evidence" value="ECO:0007669"/>
    <property type="project" value="InterPro"/>
</dbReference>
<dbReference type="InterPro" id="IPR008274">
    <property type="entry name" value="AldOxase/xan_DH_MoCoBD1"/>
</dbReference>
<evidence type="ECO:0000259" key="11">
    <source>
        <dbReference type="PROSITE" id="PS51387"/>
    </source>
</evidence>
<feature type="domain" description="FAD-binding PCMH-type" evidence="11">
    <location>
        <begin position="1"/>
        <end position="103"/>
    </location>
</feature>
<dbReference type="Gene3D" id="3.30.390.50">
    <property type="entry name" value="CO dehydrogenase flavoprotein, C-terminal domain"/>
    <property type="match status" value="1"/>
</dbReference>
<evidence type="ECO:0000256" key="3">
    <source>
        <dbReference type="ARBA" id="ARBA00006849"/>
    </source>
</evidence>
<dbReference type="Gene3D" id="3.90.1170.50">
    <property type="entry name" value="Aldehyde oxidase/xanthine dehydrogenase, a/b hammerhead"/>
    <property type="match status" value="1"/>
</dbReference>
<evidence type="ECO:0000313" key="13">
    <source>
        <dbReference type="Proteomes" id="UP001162156"/>
    </source>
</evidence>
<comment type="cofactor">
    <cofactor evidence="1">
        <name>Mo-molybdopterin</name>
        <dbReference type="ChEBI" id="CHEBI:71302"/>
    </cofactor>
</comment>
<comment type="subunit">
    <text evidence="4">Homodimer.</text>
</comment>
<dbReference type="GO" id="GO:0005506">
    <property type="term" value="F:iron ion binding"/>
    <property type="evidence" value="ECO:0007669"/>
    <property type="project" value="InterPro"/>
</dbReference>
<dbReference type="SUPFAM" id="SSF54665">
    <property type="entry name" value="CO dehydrogenase molybdoprotein N-domain-like"/>
    <property type="match status" value="1"/>
</dbReference>
<dbReference type="InterPro" id="IPR016166">
    <property type="entry name" value="FAD-bd_PCMH"/>
</dbReference>
<dbReference type="PANTHER" id="PTHR11908:SF132">
    <property type="entry name" value="ALDEHYDE OXIDASE 1-RELATED"/>
    <property type="match status" value="1"/>
</dbReference>
<keyword evidence="8" id="KW-0411">Iron-sulfur</keyword>
<keyword evidence="6" id="KW-0001">2Fe-2S</keyword>
<keyword evidence="7" id="KW-0560">Oxidoreductase</keyword>
<dbReference type="GO" id="GO:0016491">
    <property type="term" value="F:oxidoreductase activity"/>
    <property type="evidence" value="ECO:0007669"/>
    <property type="project" value="UniProtKB-KW"/>
</dbReference>
<dbReference type="GO" id="GO:0005777">
    <property type="term" value="C:peroxisome"/>
    <property type="evidence" value="ECO:0007669"/>
    <property type="project" value="UniProtKB-SubCell"/>
</dbReference>
<dbReference type="Pfam" id="PF02738">
    <property type="entry name" value="MoCoBD_1"/>
    <property type="match status" value="1"/>
</dbReference>
<dbReference type="FunFam" id="3.30.365.10:FF:000001">
    <property type="entry name" value="Xanthine dehydrogenase oxidase"/>
    <property type="match status" value="1"/>
</dbReference>
<evidence type="ECO:0000256" key="5">
    <source>
        <dbReference type="ARBA" id="ARBA00022505"/>
    </source>
</evidence>
<evidence type="ECO:0000256" key="7">
    <source>
        <dbReference type="ARBA" id="ARBA00023002"/>
    </source>
</evidence>
<keyword evidence="6" id="KW-0479">Metal-binding</keyword>
<dbReference type="InterPro" id="IPR036856">
    <property type="entry name" value="Ald_Oxase/Xan_DH_a/b_sf"/>
</dbReference>
<keyword evidence="13" id="KW-1185">Reference proteome</keyword>
<keyword evidence="5" id="KW-0500">Molybdenum</keyword>
<comment type="caution">
    <text evidence="12">The sequence shown here is derived from an EMBL/GenBank/DDBJ whole genome shotgun (WGS) entry which is preliminary data.</text>
</comment>
<dbReference type="Pfam" id="PF01315">
    <property type="entry name" value="Ald_Xan_dh_C"/>
    <property type="match status" value="1"/>
</dbReference>
<keyword evidence="9" id="KW-0576">Peroxisome</keyword>
<accession>A0AAV8YPN5</accession>
<dbReference type="InterPro" id="IPR002346">
    <property type="entry name" value="Mopterin_DH_FAD-bd"/>
</dbReference>
<dbReference type="Gene3D" id="3.30.465.10">
    <property type="match status" value="1"/>
</dbReference>
<dbReference type="SUPFAM" id="SSF56176">
    <property type="entry name" value="FAD-binding/transporter-associated domain-like"/>
    <property type="match status" value="1"/>
</dbReference>
<evidence type="ECO:0000313" key="12">
    <source>
        <dbReference type="EMBL" id="KAJ8952858.1"/>
    </source>
</evidence>
<dbReference type="Gene3D" id="3.30.365.10">
    <property type="entry name" value="Aldehyde oxidase/xanthine dehydrogenase, molybdopterin binding domain"/>
    <property type="match status" value="2"/>
</dbReference>
<dbReference type="PROSITE" id="PS51387">
    <property type="entry name" value="FAD_PCMH"/>
    <property type="match status" value="1"/>
</dbReference>
<dbReference type="EMBL" id="JANEYF010001996">
    <property type="protein sequence ID" value="KAJ8952858.1"/>
    <property type="molecule type" value="Genomic_DNA"/>
</dbReference>
<evidence type="ECO:0000256" key="6">
    <source>
        <dbReference type="ARBA" id="ARBA00022714"/>
    </source>
</evidence>
<dbReference type="InterPro" id="IPR037165">
    <property type="entry name" value="AldOxase/xan_DH_Mopterin-bd_sf"/>
</dbReference>
<gene>
    <name evidence="12" type="ORF">NQ314_007464</name>
</gene>
<dbReference type="InterPro" id="IPR005107">
    <property type="entry name" value="CO_DH_flav_C"/>
</dbReference>
<evidence type="ECO:0000256" key="8">
    <source>
        <dbReference type="ARBA" id="ARBA00023014"/>
    </source>
</evidence>
<evidence type="ECO:0000256" key="4">
    <source>
        <dbReference type="ARBA" id="ARBA00011738"/>
    </source>
</evidence>
<dbReference type="InterPro" id="IPR036318">
    <property type="entry name" value="FAD-bd_PCMH-like_sf"/>
</dbReference>
<reference evidence="12" key="1">
    <citation type="journal article" date="2023" name="Insect Mol. Biol.">
        <title>Genome sequencing provides insights into the evolution of gene families encoding plant cell wall-degrading enzymes in longhorned beetles.</title>
        <authorList>
            <person name="Shin N.R."/>
            <person name="Okamura Y."/>
            <person name="Kirsch R."/>
            <person name="Pauchet Y."/>
        </authorList>
    </citation>
    <scope>NUCLEOTIDE SEQUENCE</scope>
    <source>
        <strain evidence="12">RBIC_L_NR</strain>
    </source>
</reference>
<evidence type="ECO:0000256" key="2">
    <source>
        <dbReference type="ARBA" id="ARBA00004275"/>
    </source>
</evidence>
<dbReference type="SUPFAM" id="SSF55447">
    <property type="entry name" value="CO dehydrogenase flavoprotein C-terminal domain-like"/>
    <property type="match status" value="1"/>
</dbReference>
<dbReference type="InterPro" id="IPR000674">
    <property type="entry name" value="Ald_Oxase/Xan_DH_a/b"/>
</dbReference>
<keyword evidence="6" id="KW-0408">Iron</keyword>
<comment type="similarity">
    <text evidence="3">Belongs to the xanthine dehydrogenase family.</text>
</comment>
<dbReference type="AlphaFoldDB" id="A0AAV8YPN5"/>
<name>A0AAV8YPN5_9CUCU</name>